<dbReference type="EMBL" id="BGPR01025416">
    <property type="protein sequence ID" value="GBN94297.1"/>
    <property type="molecule type" value="Genomic_DNA"/>
</dbReference>
<sequence length="134" mass="15285">MAPYLRHSSHATELSGERKLSGTDGSPLARGPTRSNWSRNESIGQDLSVHKDSFSNPATNRHHEEVVVVDWPKMRKFITWTEQRPISPCLMPLWQLNRLNGHGTPKFDRTPPHIPELDAITATKTIEWTWPPKS</sequence>
<evidence type="ECO:0000256" key="1">
    <source>
        <dbReference type="SAM" id="MobiDB-lite"/>
    </source>
</evidence>
<reference evidence="2 3" key="1">
    <citation type="journal article" date="2019" name="Sci. Rep.">
        <title>Orb-weaving spider Araneus ventricosus genome elucidates the spidroin gene catalogue.</title>
        <authorList>
            <person name="Kono N."/>
            <person name="Nakamura H."/>
            <person name="Ohtoshi R."/>
            <person name="Moran D.A.P."/>
            <person name="Shinohara A."/>
            <person name="Yoshida Y."/>
            <person name="Fujiwara M."/>
            <person name="Mori M."/>
            <person name="Tomita M."/>
            <person name="Arakawa K."/>
        </authorList>
    </citation>
    <scope>NUCLEOTIDE SEQUENCE [LARGE SCALE GENOMIC DNA]</scope>
</reference>
<evidence type="ECO:0000313" key="2">
    <source>
        <dbReference type="EMBL" id="GBN94297.1"/>
    </source>
</evidence>
<dbReference type="AlphaFoldDB" id="A0A4Y2T1A3"/>
<protein>
    <submittedName>
        <fullName evidence="2">Uncharacterized protein</fullName>
    </submittedName>
</protein>
<comment type="caution">
    <text evidence="2">The sequence shown here is derived from an EMBL/GenBank/DDBJ whole genome shotgun (WGS) entry which is preliminary data.</text>
</comment>
<feature type="region of interest" description="Disordered" evidence="1">
    <location>
        <begin position="1"/>
        <end position="57"/>
    </location>
</feature>
<dbReference type="Proteomes" id="UP000499080">
    <property type="component" value="Unassembled WGS sequence"/>
</dbReference>
<feature type="compositionally biased region" description="Polar residues" evidence="1">
    <location>
        <begin position="33"/>
        <end position="45"/>
    </location>
</feature>
<gene>
    <name evidence="2" type="ORF">AVEN_252973_1</name>
</gene>
<keyword evidence="3" id="KW-1185">Reference proteome</keyword>
<proteinExistence type="predicted"/>
<accession>A0A4Y2T1A3</accession>
<organism evidence="2 3">
    <name type="scientific">Araneus ventricosus</name>
    <name type="common">Orbweaver spider</name>
    <name type="synonym">Epeira ventricosa</name>
    <dbReference type="NCBI Taxonomy" id="182803"/>
    <lineage>
        <taxon>Eukaryota</taxon>
        <taxon>Metazoa</taxon>
        <taxon>Ecdysozoa</taxon>
        <taxon>Arthropoda</taxon>
        <taxon>Chelicerata</taxon>
        <taxon>Arachnida</taxon>
        <taxon>Araneae</taxon>
        <taxon>Araneomorphae</taxon>
        <taxon>Entelegynae</taxon>
        <taxon>Araneoidea</taxon>
        <taxon>Araneidae</taxon>
        <taxon>Araneus</taxon>
    </lineage>
</organism>
<name>A0A4Y2T1A3_ARAVE</name>
<evidence type="ECO:0000313" key="3">
    <source>
        <dbReference type="Proteomes" id="UP000499080"/>
    </source>
</evidence>